<keyword evidence="3" id="KW-0472">Membrane</keyword>
<organism evidence="4 5">
    <name type="scientific">Methanolapillus africanus</name>
    <dbReference type="NCBI Taxonomy" id="3028297"/>
    <lineage>
        <taxon>Archaea</taxon>
        <taxon>Methanobacteriati</taxon>
        <taxon>Methanobacteriota</taxon>
        <taxon>Stenosarchaea group</taxon>
        <taxon>Methanomicrobia</taxon>
        <taxon>Methanosarcinales</taxon>
        <taxon>Methanosarcinaceae</taxon>
        <taxon>Methanolapillus</taxon>
    </lineage>
</organism>
<name>A0AAE4SE80_9EURY</name>
<evidence type="ECO:0000256" key="3">
    <source>
        <dbReference type="SAM" id="Phobius"/>
    </source>
</evidence>
<sequence length="1111" mass="122394">MTSKSLTPILICLILVATLIPQAALAAPAGVYHTVTFNVGGEDPFTQQVLNETLVSQPADPAAGEDGIPFLGWYVMNGSVLEPYNFKKILKNDLTLTAKFSDDHYILLFDDGQGVYLDAVEVAKGDALPVENIPVRTDLPIEKGIEYWSLDSDDKENTKVDFNDLDFENNVVVLYPMISDRNVAVFVTNGTIIEPQTNFEPFKVLKPDDPVRVGYNFAGWTVGPESDSGSFNFEDTYVENGTKIYAQWSPKDVNYTVNFWNEKENISGTPGPNDYELVYTVVVENGAKAGSTVTFPINTDPSQWSEADKLYLAGNNNTPVDQTLNFSTMTHSESKTISGSGETIVNVYYTRNIYNVTFDLTRNNTTSTNPKLPAGEIVTAIFPNSATISGNGTTTGTLPEGIFYDPDTPGMFSINVKMGQNTSNIWPQEMTSTNTAVKATNWNGYASVVQTNISKGFINNITHPHNSGSAVVKNSYENYSRTDVRDKTIILGWKNVAYTELRHYYQEVLPGEEDDSGVVAFTGKGADKTVKYYKYYADGTPNNQSSNPSTSARGWPGKEFEGFLSIMNGSEYNGNRINISDYQDIVRDGNSNHYDIYYYMPRLSYDYTLIIGNGMTDESIEKLEQNGFTVEGSTARKTVLYGDEIGTLPADITVQEGYNFKGWYSDDELKDEFTGTIDGSSKMPAHQITVYAKYEGDAYTVTYHDGSDIVDTQQYLNGKFITEHNLTNNQPYNNLTVDPYMPGRGEFLGWFYLLKVGTQTYMVEFPLDIEMTQNYDLYALWDSEEYTVFYYNWNFETNGYDLVEKVTLTAGRNTLATNGKNAPVPTKTGYTFDGWYIHGGEFVQFTAASKVTGDWDVYAEWTQNDYTVTYENGTSQPISNMPVNLSEKHYKDEILIPSDVPESDGMIFSAWEDVEGKTVYHPGDMFELPARNVTLKATWAGIPDSADGDSADGEDESDPTSGGGSNGTGKATVTNRNDGTNIINGAQANESAGFTHESVGSPSGGNWAVANLAAAGAGILIAAGVVASMILKRKDIKVDKFFVVNVLAVVVAVVSGGLFAWGDELGGTMVMTNEWTIYIVLLLVIEVALLLLGNLNLLKMKLSKEDAEKAE</sequence>
<comment type="subcellular location">
    <subcellularLocation>
        <location evidence="1">Cell envelope</location>
    </subcellularLocation>
</comment>
<dbReference type="AlphaFoldDB" id="A0AAE4SE80"/>
<comment type="caution">
    <text evidence="4">The sequence shown here is derived from an EMBL/GenBank/DDBJ whole genome shotgun (WGS) entry which is preliminary data.</text>
</comment>
<keyword evidence="3" id="KW-0812">Transmembrane</keyword>
<dbReference type="Proteomes" id="UP001271789">
    <property type="component" value="Unassembled WGS sequence"/>
</dbReference>
<dbReference type="InterPro" id="IPR042229">
    <property type="entry name" value="Listeria/Bacterioides_rpt_sf"/>
</dbReference>
<proteinExistence type="predicted"/>
<feature type="transmembrane region" description="Helical" evidence="3">
    <location>
        <begin position="1075"/>
        <end position="1095"/>
    </location>
</feature>
<feature type="region of interest" description="Disordered" evidence="2">
    <location>
        <begin position="944"/>
        <end position="984"/>
    </location>
</feature>
<keyword evidence="5" id="KW-1185">Reference proteome</keyword>
<evidence type="ECO:0000256" key="1">
    <source>
        <dbReference type="ARBA" id="ARBA00004196"/>
    </source>
</evidence>
<gene>
    <name evidence="4" type="ORF">MsAg5_14040</name>
</gene>
<dbReference type="InterPro" id="IPR013378">
    <property type="entry name" value="InlB-like_B-rpt"/>
</dbReference>
<dbReference type="EMBL" id="JAWDKD010000020">
    <property type="protein sequence ID" value="MDV0447504.1"/>
    <property type="molecule type" value="Genomic_DNA"/>
</dbReference>
<dbReference type="Pfam" id="PF09479">
    <property type="entry name" value="Flg_new"/>
    <property type="match status" value="4"/>
</dbReference>
<reference evidence="4" key="1">
    <citation type="submission" date="2023-06" db="EMBL/GenBank/DDBJ databases">
        <title>Genome sequence of Methanosarcinaceae archaeon Ag5.</title>
        <authorList>
            <person name="Protasov E."/>
            <person name="Platt K."/>
            <person name="Poehlein A."/>
            <person name="Daniel R."/>
            <person name="Brune A."/>
        </authorList>
    </citation>
    <scope>NUCLEOTIDE SEQUENCE</scope>
    <source>
        <strain evidence="4">Ag5</strain>
    </source>
</reference>
<dbReference type="NCBIfam" id="TIGR02543">
    <property type="entry name" value="List_Bact_rpt"/>
    <property type="match status" value="1"/>
</dbReference>
<dbReference type="Gene3D" id="2.60.40.4270">
    <property type="entry name" value="Listeria-Bacteroides repeat domain"/>
    <property type="match status" value="4"/>
</dbReference>
<keyword evidence="3" id="KW-1133">Transmembrane helix</keyword>
<protein>
    <recommendedName>
        <fullName evidence="6">InlB B-repeat-containing protein</fullName>
    </recommendedName>
</protein>
<evidence type="ECO:0000313" key="4">
    <source>
        <dbReference type="EMBL" id="MDV0447504.1"/>
    </source>
</evidence>
<feature type="compositionally biased region" description="Acidic residues" evidence="2">
    <location>
        <begin position="946"/>
        <end position="958"/>
    </location>
</feature>
<evidence type="ECO:0008006" key="6">
    <source>
        <dbReference type="Google" id="ProtNLM"/>
    </source>
</evidence>
<feature type="transmembrane region" description="Helical" evidence="3">
    <location>
        <begin position="1042"/>
        <end position="1063"/>
    </location>
</feature>
<evidence type="ECO:0000313" key="5">
    <source>
        <dbReference type="Proteomes" id="UP001271789"/>
    </source>
</evidence>
<accession>A0AAE4SE80</accession>
<feature type="transmembrane region" description="Helical" evidence="3">
    <location>
        <begin position="1007"/>
        <end position="1030"/>
    </location>
</feature>
<evidence type="ECO:0000256" key="2">
    <source>
        <dbReference type="SAM" id="MobiDB-lite"/>
    </source>
</evidence>
<dbReference type="RefSeq" id="WP_338099941.1">
    <property type="nucleotide sequence ID" value="NZ_JAWDKD010000020.1"/>
</dbReference>
<feature type="compositionally biased region" description="Polar residues" evidence="2">
    <location>
        <begin position="968"/>
        <end position="984"/>
    </location>
</feature>